<evidence type="ECO:0000256" key="6">
    <source>
        <dbReference type="ARBA" id="ARBA00023033"/>
    </source>
</evidence>
<dbReference type="GO" id="GO:0004508">
    <property type="term" value="F:steroid 17-alpha-monooxygenase activity"/>
    <property type="evidence" value="ECO:0007669"/>
    <property type="project" value="TreeGrafter"/>
</dbReference>
<dbReference type="GO" id="GO:0020037">
    <property type="term" value="F:heme binding"/>
    <property type="evidence" value="ECO:0007669"/>
    <property type="project" value="InterPro"/>
</dbReference>
<evidence type="ECO:0000256" key="3">
    <source>
        <dbReference type="ARBA" id="ARBA00022723"/>
    </source>
</evidence>
<evidence type="ECO:0000256" key="7">
    <source>
        <dbReference type="SAM" id="SignalP"/>
    </source>
</evidence>
<dbReference type="OrthoDB" id="1055148at2759"/>
<feature type="signal peptide" evidence="7">
    <location>
        <begin position="1"/>
        <end position="16"/>
    </location>
</feature>
<sequence>IALHAVLLGIFVLVSWKLFNRKKLGKTIEGPFPLPVLGNALSFGSTPHVAMGKWANKYGKIYQMYIGHDRHIVLSDLD</sequence>
<protein>
    <recommendedName>
        <fullName evidence="10">Cytochrome P450</fullName>
    </recommendedName>
</protein>
<keyword evidence="5" id="KW-0408">Iron</keyword>
<accession>A0A8J2LJ29</accession>
<reference evidence="8" key="1">
    <citation type="submission" date="2021-06" db="EMBL/GenBank/DDBJ databases">
        <authorList>
            <person name="Hodson N. C."/>
            <person name="Mongue J. A."/>
            <person name="Jaron S. K."/>
        </authorList>
    </citation>
    <scope>NUCLEOTIDE SEQUENCE</scope>
</reference>
<dbReference type="AlphaFoldDB" id="A0A8J2LJ29"/>
<evidence type="ECO:0000256" key="4">
    <source>
        <dbReference type="ARBA" id="ARBA00023002"/>
    </source>
</evidence>
<dbReference type="GO" id="GO:0042448">
    <property type="term" value="P:progesterone metabolic process"/>
    <property type="evidence" value="ECO:0007669"/>
    <property type="project" value="TreeGrafter"/>
</dbReference>
<evidence type="ECO:0000313" key="9">
    <source>
        <dbReference type="Proteomes" id="UP000708208"/>
    </source>
</evidence>
<keyword evidence="9" id="KW-1185">Reference proteome</keyword>
<evidence type="ECO:0000256" key="1">
    <source>
        <dbReference type="ARBA" id="ARBA00010617"/>
    </source>
</evidence>
<evidence type="ECO:0000313" key="8">
    <source>
        <dbReference type="EMBL" id="CAG7823984.1"/>
    </source>
</evidence>
<feature type="non-terminal residue" evidence="8">
    <location>
        <position position="78"/>
    </location>
</feature>
<name>A0A8J2LJ29_9HEXA</name>
<gene>
    <name evidence="8" type="ORF">AFUS01_LOCUS34169</name>
</gene>
<keyword evidence="6" id="KW-0503">Monooxygenase</keyword>
<dbReference type="PANTHER" id="PTHR24289">
    <property type="entry name" value="STEROID 17-ALPHA-HYDROXYLASE/17,20 LYASE"/>
    <property type="match status" value="1"/>
</dbReference>
<feature type="chain" id="PRO_5035243087" description="Cytochrome P450" evidence="7">
    <location>
        <begin position="17"/>
        <end position="78"/>
    </location>
</feature>
<organism evidence="8 9">
    <name type="scientific">Allacma fusca</name>
    <dbReference type="NCBI Taxonomy" id="39272"/>
    <lineage>
        <taxon>Eukaryota</taxon>
        <taxon>Metazoa</taxon>
        <taxon>Ecdysozoa</taxon>
        <taxon>Arthropoda</taxon>
        <taxon>Hexapoda</taxon>
        <taxon>Collembola</taxon>
        <taxon>Symphypleona</taxon>
        <taxon>Sminthuridae</taxon>
        <taxon>Allacma</taxon>
    </lineage>
</organism>
<dbReference type="PANTHER" id="PTHR24289:SF1">
    <property type="entry name" value="STEROID 17-ALPHA-HYDROXYLASE_17,20 LYASE"/>
    <property type="match status" value="1"/>
</dbReference>
<proteinExistence type="inferred from homology"/>
<evidence type="ECO:0008006" key="10">
    <source>
        <dbReference type="Google" id="ProtNLM"/>
    </source>
</evidence>
<keyword evidence="3" id="KW-0479">Metal-binding</keyword>
<keyword evidence="2" id="KW-0349">Heme</keyword>
<dbReference type="Pfam" id="PF00067">
    <property type="entry name" value="p450"/>
    <property type="match status" value="1"/>
</dbReference>
<dbReference type="GO" id="GO:0005506">
    <property type="term" value="F:iron ion binding"/>
    <property type="evidence" value="ECO:0007669"/>
    <property type="project" value="InterPro"/>
</dbReference>
<evidence type="ECO:0000256" key="2">
    <source>
        <dbReference type="ARBA" id="ARBA00022617"/>
    </source>
</evidence>
<dbReference type="InterPro" id="IPR001128">
    <property type="entry name" value="Cyt_P450"/>
</dbReference>
<evidence type="ECO:0000256" key="5">
    <source>
        <dbReference type="ARBA" id="ARBA00023004"/>
    </source>
</evidence>
<feature type="non-terminal residue" evidence="8">
    <location>
        <position position="1"/>
    </location>
</feature>
<comment type="caution">
    <text evidence="8">The sequence shown here is derived from an EMBL/GenBank/DDBJ whole genome shotgun (WGS) entry which is preliminary data.</text>
</comment>
<comment type="similarity">
    <text evidence="1">Belongs to the cytochrome P450 family.</text>
</comment>
<dbReference type="EMBL" id="CAJVCH010531286">
    <property type="protein sequence ID" value="CAG7823984.1"/>
    <property type="molecule type" value="Genomic_DNA"/>
</dbReference>
<dbReference type="Proteomes" id="UP000708208">
    <property type="component" value="Unassembled WGS sequence"/>
</dbReference>
<dbReference type="GO" id="GO:0042446">
    <property type="term" value="P:hormone biosynthetic process"/>
    <property type="evidence" value="ECO:0007669"/>
    <property type="project" value="TreeGrafter"/>
</dbReference>
<keyword evidence="4" id="KW-0560">Oxidoreductase</keyword>
<keyword evidence="7" id="KW-0732">Signal</keyword>